<keyword evidence="7" id="KW-1185">Reference proteome</keyword>
<sequence>MFLCHPTSSTDKGQDFSSCCLDHREEQTLFSNMFLSELLSLSLFALTVSAVTAGHENGTVMVVASEGSYIILPCSLGSQESLVQTRFDWKKNDHREVFVYDAGLHYNNGLRGQDEHFRGRVSHFSDQLKFGNASIIIRNTKVADSGDYTCDFPFHQPDRETFNITLVVGAAPKPFVGILNISEVGVQLKCEVRGASPMLRVEWRDSDGNILPAEEPQVSHTGERYDITLLTTVTRTNSSLFHCVATQEEMGHRAADEIFVPDQLFESCGGDIVLIVSFVCGILSAVVLIAVSVCFLYFTV</sequence>
<dbReference type="GO" id="GO:0001817">
    <property type="term" value="P:regulation of cytokine production"/>
    <property type="evidence" value="ECO:0007669"/>
    <property type="project" value="TreeGrafter"/>
</dbReference>
<dbReference type="GO" id="GO:0050852">
    <property type="term" value="P:T cell receptor signaling pathway"/>
    <property type="evidence" value="ECO:0007669"/>
    <property type="project" value="TreeGrafter"/>
</dbReference>
<dbReference type="Pfam" id="PF07686">
    <property type="entry name" value="V-set"/>
    <property type="match status" value="1"/>
</dbReference>
<dbReference type="InterPro" id="IPR050504">
    <property type="entry name" value="IgSF_BTN/MOG"/>
</dbReference>
<reference evidence="6" key="3">
    <citation type="submission" date="2025-09" db="UniProtKB">
        <authorList>
            <consortium name="Ensembl"/>
        </authorList>
    </citation>
    <scope>IDENTIFICATION</scope>
</reference>
<dbReference type="PANTHER" id="PTHR24100:SF151">
    <property type="entry name" value="ICOS LIGAND"/>
    <property type="match status" value="1"/>
</dbReference>
<dbReference type="GO" id="GO:0009897">
    <property type="term" value="C:external side of plasma membrane"/>
    <property type="evidence" value="ECO:0007669"/>
    <property type="project" value="TreeGrafter"/>
</dbReference>
<evidence type="ECO:0000256" key="4">
    <source>
        <dbReference type="SAM" id="Phobius"/>
    </source>
</evidence>
<dbReference type="InterPro" id="IPR013106">
    <property type="entry name" value="Ig_V-set"/>
</dbReference>
<dbReference type="InterPro" id="IPR007110">
    <property type="entry name" value="Ig-like_dom"/>
</dbReference>
<feature type="domain" description="Ig-like" evidence="5">
    <location>
        <begin position="64"/>
        <end position="150"/>
    </location>
</feature>
<keyword evidence="3" id="KW-0393">Immunoglobulin domain</keyword>
<keyword evidence="4" id="KW-0812">Transmembrane</keyword>
<dbReference type="Proteomes" id="UP000472276">
    <property type="component" value="Unassembled WGS sequence"/>
</dbReference>
<proteinExistence type="predicted"/>
<dbReference type="PROSITE" id="PS50835">
    <property type="entry name" value="IG_LIKE"/>
    <property type="match status" value="2"/>
</dbReference>
<evidence type="ECO:0000256" key="1">
    <source>
        <dbReference type="ARBA" id="ARBA00004370"/>
    </source>
</evidence>
<dbReference type="PANTHER" id="PTHR24100">
    <property type="entry name" value="BUTYROPHILIN"/>
    <property type="match status" value="1"/>
</dbReference>
<gene>
    <name evidence="6" type="primary">LOC120440293</name>
</gene>
<evidence type="ECO:0000256" key="3">
    <source>
        <dbReference type="ARBA" id="ARBA00023319"/>
    </source>
</evidence>
<evidence type="ECO:0000259" key="5">
    <source>
        <dbReference type="PROSITE" id="PS50835"/>
    </source>
</evidence>
<dbReference type="SUPFAM" id="SSF48726">
    <property type="entry name" value="Immunoglobulin"/>
    <property type="match status" value="2"/>
</dbReference>
<dbReference type="InterPro" id="IPR036179">
    <property type="entry name" value="Ig-like_dom_sf"/>
</dbReference>
<organism evidence="6 7">
    <name type="scientific">Oreochromis aureus</name>
    <name type="common">Israeli tilapia</name>
    <name type="synonym">Chromis aureus</name>
    <dbReference type="NCBI Taxonomy" id="47969"/>
    <lineage>
        <taxon>Eukaryota</taxon>
        <taxon>Metazoa</taxon>
        <taxon>Chordata</taxon>
        <taxon>Craniata</taxon>
        <taxon>Vertebrata</taxon>
        <taxon>Euteleostomi</taxon>
        <taxon>Actinopterygii</taxon>
        <taxon>Neopterygii</taxon>
        <taxon>Teleostei</taxon>
        <taxon>Neoteleostei</taxon>
        <taxon>Acanthomorphata</taxon>
        <taxon>Ovalentaria</taxon>
        <taxon>Cichlomorphae</taxon>
        <taxon>Cichliformes</taxon>
        <taxon>Cichlidae</taxon>
        <taxon>African cichlids</taxon>
        <taxon>Pseudocrenilabrinae</taxon>
        <taxon>Oreochromini</taxon>
        <taxon>Oreochromis</taxon>
    </lineage>
</organism>
<dbReference type="GO" id="GO:0005102">
    <property type="term" value="F:signaling receptor binding"/>
    <property type="evidence" value="ECO:0007669"/>
    <property type="project" value="TreeGrafter"/>
</dbReference>
<accession>A0AAZ1XDC6</accession>
<reference evidence="6" key="2">
    <citation type="submission" date="2025-08" db="UniProtKB">
        <authorList>
            <consortium name="Ensembl"/>
        </authorList>
    </citation>
    <scope>IDENTIFICATION</scope>
</reference>
<reference evidence="7" key="1">
    <citation type="submission" date="2020-03" db="EMBL/GenBank/DDBJ databases">
        <title>Evolution of repeat sequences and sex chromosomes of tilapia species revealed by chromosome-level genomes.</title>
        <authorList>
            <person name="Xu L."/>
            <person name="Tao W."/>
            <person name="Wang D."/>
            <person name="Zhou Q."/>
        </authorList>
    </citation>
    <scope>NUCLEOTIDE SEQUENCE [LARGE SCALE GENOMIC DNA]</scope>
    <source>
        <strain evidence="7">Israel</strain>
    </source>
</reference>
<dbReference type="AlphaFoldDB" id="A0AAZ1XDC6"/>
<evidence type="ECO:0000313" key="6">
    <source>
        <dbReference type="Ensembl" id="ENSOABP00000065634.1"/>
    </source>
</evidence>
<name>A0AAZ1XDC6_OREAU</name>
<keyword evidence="2 4" id="KW-0472">Membrane</keyword>
<dbReference type="Gene3D" id="2.60.40.10">
    <property type="entry name" value="Immunoglobulins"/>
    <property type="match status" value="2"/>
</dbReference>
<comment type="subcellular location">
    <subcellularLocation>
        <location evidence="1">Membrane</location>
    </subcellularLocation>
</comment>
<dbReference type="InterPro" id="IPR013783">
    <property type="entry name" value="Ig-like_fold"/>
</dbReference>
<evidence type="ECO:0000313" key="7">
    <source>
        <dbReference type="Proteomes" id="UP000472276"/>
    </source>
</evidence>
<keyword evidence="4" id="KW-1133">Transmembrane helix</keyword>
<feature type="transmembrane region" description="Helical" evidence="4">
    <location>
        <begin position="272"/>
        <end position="298"/>
    </location>
</feature>
<evidence type="ECO:0000256" key="2">
    <source>
        <dbReference type="ARBA" id="ARBA00023136"/>
    </source>
</evidence>
<dbReference type="Ensembl" id="ENSOABT00000085024.1">
    <property type="protein sequence ID" value="ENSOABP00000065634.1"/>
    <property type="gene ID" value="ENSOABG00000036365.1"/>
</dbReference>
<feature type="domain" description="Ig-like" evidence="5">
    <location>
        <begin position="172"/>
        <end position="259"/>
    </location>
</feature>
<protein>
    <recommendedName>
        <fullName evidence="5">Ig-like domain-containing protein</fullName>
    </recommendedName>
</protein>